<dbReference type="PANTHER" id="PTHR43611:SF3">
    <property type="entry name" value="FLAVIN MONONUCLEOTIDE HYDROLASE 1, CHLOROPLATIC"/>
    <property type="match status" value="1"/>
</dbReference>
<dbReference type="SUPFAM" id="SSF56784">
    <property type="entry name" value="HAD-like"/>
    <property type="match status" value="1"/>
</dbReference>
<dbReference type="SFLD" id="SFLDG01129">
    <property type="entry name" value="C1.5:_HAD__Beta-PGM__Phosphata"/>
    <property type="match status" value="1"/>
</dbReference>
<dbReference type="InterPro" id="IPR023214">
    <property type="entry name" value="HAD_sf"/>
</dbReference>
<keyword evidence="2" id="KW-1185">Reference proteome</keyword>
<evidence type="ECO:0000313" key="1">
    <source>
        <dbReference type="EMBL" id="NVD44829.1"/>
    </source>
</evidence>
<dbReference type="InterPro" id="IPR006439">
    <property type="entry name" value="HAD-SF_hydro_IA"/>
</dbReference>
<gene>
    <name evidence="1" type="ORF">HUV48_07310</name>
</gene>
<reference evidence="1 2" key="1">
    <citation type="submission" date="2020-06" db="EMBL/GenBank/DDBJ databases">
        <title>Altererythrobacter sp. HHU K3-1.</title>
        <authorList>
            <person name="Zhang D."/>
            <person name="Xue H."/>
        </authorList>
    </citation>
    <scope>NUCLEOTIDE SEQUENCE [LARGE SCALE GENOMIC DNA]</scope>
    <source>
        <strain evidence="1 2">HHU K3-1</strain>
    </source>
</reference>
<organism evidence="1 2">
    <name type="scientific">Qipengyuania atrilutea</name>
    <dbReference type="NCBI Taxonomy" id="2744473"/>
    <lineage>
        <taxon>Bacteria</taxon>
        <taxon>Pseudomonadati</taxon>
        <taxon>Pseudomonadota</taxon>
        <taxon>Alphaproteobacteria</taxon>
        <taxon>Sphingomonadales</taxon>
        <taxon>Erythrobacteraceae</taxon>
        <taxon>Qipengyuania</taxon>
    </lineage>
</organism>
<dbReference type="Gene3D" id="3.40.50.1000">
    <property type="entry name" value="HAD superfamily/HAD-like"/>
    <property type="match status" value="1"/>
</dbReference>
<dbReference type="EMBL" id="JABWGV010000002">
    <property type="protein sequence ID" value="NVD44829.1"/>
    <property type="molecule type" value="Genomic_DNA"/>
</dbReference>
<dbReference type="Proteomes" id="UP000561438">
    <property type="component" value="Unassembled WGS sequence"/>
</dbReference>
<dbReference type="SFLD" id="SFLDS00003">
    <property type="entry name" value="Haloacid_Dehalogenase"/>
    <property type="match status" value="1"/>
</dbReference>
<dbReference type="PANTHER" id="PTHR43611">
    <property type="entry name" value="ALPHA-D-GLUCOSE 1-PHOSPHATE PHOSPHATASE"/>
    <property type="match status" value="1"/>
</dbReference>
<dbReference type="GO" id="GO:0016787">
    <property type="term" value="F:hydrolase activity"/>
    <property type="evidence" value="ECO:0007669"/>
    <property type="project" value="UniProtKB-KW"/>
</dbReference>
<dbReference type="RefSeq" id="WP_176267125.1">
    <property type="nucleotide sequence ID" value="NZ_JABWGV010000002.1"/>
</dbReference>
<keyword evidence="1" id="KW-0378">Hydrolase</keyword>
<comment type="caution">
    <text evidence="1">The sequence shown here is derived from an EMBL/GenBank/DDBJ whole genome shotgun (WGS) entry which is preliminary data.</text>
</comment>
<proteinExistence type="predicted"/>
<protein>
    <submittedName>
        <fullName evidence="1">HAD-IA family hydrolase</fullName>
    </submittedName>
</protein>
<dbReference type="NCBIfam" id="TIGR01509">
    <property type="entry name" value="HAD-SF-IA-v3"/>
    <property type="match status" value="1"/>
</dbReference>
<dbReference type="InterPro" id="IPR036412">
    <property type="entry name" value="HAD-like_sf"/>
</dbReference>
<evidence type="ECO:0000313" key="2">
    <source>
        <dbReference type="Proteomes" id="UP000561438"/>
    </source>
</evidence>
<dbReference type="AlphaFoldDB" id="A0A850HCJ7"/>
<name>A0A850HCJ7_9SPHN</name>
<sequence>MTEQSGEVEAVVFDVGRVIIQWDLRHLFAKLIDDEDKLDRFLGEVVTEEWHFQHDAGRPLADMVAERSAQYPDDAHLIEAYAARFLDTIPGPVPGTPELIDRLAANDVPLYAITNFGAEFWERFHPTMSVLGHFRDIVVSGREKLVKPGREIFDLAQRRFGHPVEAMLFIDDNAANIAAADALGWQTHHFTEAAVLERDLAARGLI</sequence>
<accession>A0A850HCJ7</accession>
<dbReference type="Pfam" id="PF00702">
    <property type="entry name" value="Hydrolase"/>
    <property type="match status" value="1"/>
</dbReference>